<proteinExistence type="predicted"/>
<dbReference type="Proteomes" id="UP001240777">
    <property type="component" value="Unassembled WGS sequence"/>
</dbReference>
<organism evidence="3 4">
    <name type="scientific">Helicobacter cappadocius</name>
    <dbReference type="NCBI Taxonomy" id="3063998"/>
    <lineage>
        <taxon>Bacteria</taxon>
        <taxon>Pseudomonadati</taxon>
        <taxon>Campylobacterota</taxon>
        <taxon>Epsilonproteobacteria</taxon>
        <taxon>Campylobacterales</taxon>
        <taxon>Helicobacteraceae</taxon>
        <taxon>Helicobacter</taxon>
    </lineage>
</organism>
<protein>
    <recommendedName>
        <fullName evidence="6">Lipoprotein</fullName>
    </recommendedName>
</protein>
<feature type="chain" id="PRO_5041668927" description="Lipoprotein" evidence="1">
    <location>
        <begin position="23"/>
        <end position="474"/>
    </location>
</feature>
<reference evidence="2" key="2">
    <citation type="submission" date="2023-07" db="EMBL/GenBank/DDBJ databases">
        <authorList>
            <person name="Aydin F."/>
            <person name="Tarhane S."/>
            <person name="Saticioglu I.B."/>
            <person name="Karakaya E."/>
            <person name="Abay S."/>
            <person name="Guran O."/>
            <person name="Bozkurt E."/>
            <person name="Uzum N."/>
            <person name="Olgun K."/>
            <person name="Jablonski D."/>
        </authorList>
    </citation>
    <scope>NUCLEOTIDE SEQUENCE</scope>
    <source>
        <strain evidence="2">Faydin-H75</strain>
    </source>
</reference>
<dbReference type="EMBL" id="JAUPEV010000002">
    <property type="protein sequence ID" value="MDO7252578.1"/>
    <property type="molecule type" value="Genomic_DNA"/>
</dbReference>
<dbReference type="EMBL" id="JAUYZK010000002">
    <property type="protein sequence ID" value="MDP2538445.1"/>
    <property type="molecule type" value="Genomic_DNA"/>
</dbReference>
<comment type="caution">
    <text evidence="3">The sequence shown here is derived from an EMBL/GenBank/DDBJ whole genome shotgun (WGS) entry which is preliminary data.</text>
</comment>
<name>A0AA90TEC4_9HELI</name>
<evidence type="ECO:0008006" key="6">
    <source>
        <dbReference type="Google" id="ProtNLM"/>
    </source>
</evidence>
<dbReference type="AlphaFoldDB" id="A0AA90TEC4"/>
<evidence type="ECO:0000313" key="2">
    <source>
        <dbReference type="EMBL" id="MDO7252578.1"/>
    </source>
</evidence>
<reference evidence="2 4" key="3">
    <citation type="journal article" date="2024" name="Syst. Appl. Microbiol.">
        <title>Helicobacter cappadocius sp. nov., from lizards: The first psychrotrophic Helicobacter species.</title>
        <authorList>
            <person name="Aydin F."/>
            <person name="Tarhane S."/>
            <person name="Karakaya E."/>
            <person name="Abay S."/>
            <person name="Kayman T."/>
            <person name="Guran O."/>
            <person name="Bozkurt E."/>
            <person name="Uzum N."/>
            <person name="Avci A."/>
            <person name="Olgun K."/>
            <person name="Jablonski D."/>
            <person name="Guran C."/>
            <person name="Burcin Saticioglu I."/>
        </authorList>
    </citation>
    <scope>NUCLEOTIDE SEQUENCE [LARGE SCALE GENOMIC DNA]</scope>
    <source>
        <strain evidence="2">Faydin-H75</strain>
        <strain evidence="4">faydin-H76</strain>
    </source>
</reference>
<keyword evidence="1" id="KW-0732">Signal</keyword>
<dbReference type="PROSITE" id="PS51257">
    <property type="entry name" value="PROKAR_LIPOPROTEIN"/>
    <property type="match status" value="1"/>
</dbReference>
<sequence length="474" mass="54028">MKSFYTASFLFFLLIFTGCAYQENLNTFNRLYYEKKPQEAFVFSKKKIKNHLLWQIQSGVSGYIAGNYKESMSILDTAEKLLNHKQAQGILSNSLSNTGATLINDNVKSYQGSIYEGVLINYYKALDALAIGDNSRARVEFNRANDRQRRAKEYYEKEIQKAIKIQKEKYKKDPKASEEINQNTSSEKIDKILNSQYSNLKHFAIYSGFINPLVSYISGLYFSLQGDPKGMDLLKEAYGINHSKIIAQDMFAFQNNKYDKKKYTWIVIEDGKSPTKKEFSIKLPLYLISSEVLYFGLALPQLEEGISFYNSFDIKTKMGSKNFEEISLFDGIIANEFSKQLPYIITRAIISAVYKASMQSVLTQTLGSYAAIGGALFSAATTAADTRITTVFPHKVWLNRIENNKEQINLLADGREILEIGFEDCTKNKNPPLVEKSTPVNEKEYKICKNSNNIIYIRTTKNNIIPKLIIGEKQ</sequence>
<reference evidence="3 5" key="1">
    <citation type="submission" date="2023-07" db="EMBL/GenBank/DDBJ databases">
        <title>Unpublished Manusciprt.</title>
        <authorList>
            <person name="Aydin F."/>
            <person name="Tarhane S."/>
            <person name="Saticioglu I.B."/>
            <person name="Karakaya E."/>
            <person name="Abay S."/>
            <person name="Guran O."/>
            <person name="Bozkurt E."/>
            <person name="Uzum N."/>
            <person name="Olgun K."/>
            <person name="Jablonski D."/>
        </authorList>
    </citation>
    <scope>NUCLEOTIDE SEQUENCE</scope>
    <source>
        <strain evidence="5">faydin-H75</strain>
        <strain evidence="3">Faydin-H76</strain>
    </source>
</reference>
<evidence type="ECO:0000313" key="4">
    <source>
        <dbReference type="Proteomes" id="UP001177258"/>
    </source>
</evidence>
<evidence type="ECO:0000256" key="1">
    <source>
        <dbReference type="SAM" id="SignalP"/>
    </source>
</evidence>
<accession>A0AA90TEC4</accession>
<evidence type="ECO:0000313" key="3">
    <source>
        <dbReference type="EMBL" id="MDP2538445.1"/>
    </source>
</evidence>
<dbReference type="Proteomes" id="UP001177258">
    <property type="component" value="Unassembled WGS sequence"/>
</dbReference>
<keyword evidence="5" id="KW-1185">Reference proteome</keyword>
<gene>
    <name evidence="2" type="ORF">Q5I04_01425</name>
    <name evidence="3" type="ORF">Q5I06_01425</name>
</gene>
<evidence type="ECO:0000313" key="5">
    <source>
        <dbReference type="Proteomes" id="UP001240777"/>
    </source>
</evidence>
<dbReference type="RefSeq" id="WP_305516423.1">
    <property type="nucleotide sequence ID" value="NZ_JAUPEV010000002.1"/>
</dbReference>
<feature type="signal peptide" evidence="1">
    <location>
        <begin position="1"/>
        <end position="22"/>
    </location>
</feature>